<organism evidence="1 2">
    <name type="scientific">Segatella copri</name>
    <dbReference type="NCBI Taxonomy" id="165179"/>
    <lineage>
        <taxon>Bacteria</taxon>
        <taxon>Pseudomonadati</taxon>
        <taxon>Bacteroidota</taxon>
        <taxon>Bacteroidia</taxon>
        <taxon>Bacteroidales</taxon>
        <taxon>Prevotellaceae</taxon>
        <taxon>Segatella</taxon>
    </lineage>
</organism>
<evidence type="ECO:0000313" key="2">
    <source>
        <dbReference type="Proteomes" id="UP001205531"/>
    </source>
</evidence>
<protein>
    <submittedName>
        <fullName evidence="1">Uncharacterized protein</fullName>
    </submittedName>
</protein>
<dbReference type="AlphaFoldDB" id="A0AAW5IPC7"/>
<reference evidence="1" key="1">
    <citation type="submission" date="2022-07" db="EMBL/GenBank/DDBJ databases">
        <title>Prevotella copri.</title>
        <authorList>
            <person name="Yang C."/>
        </authorList>
    </citation>
    <scope>NUCLEOTIDE SEQUENCE</scope>
    <source>
        <strain evidence="1">HF2107</strain>
    </source>
</reference>
<gene>
    <name evidence="1" type="ORF">NNC64_13695</name>
</gene>
<evidence type="ECO:0000313" key="1">
    <source>
        <dbReference type="EMBL" id="MCP9565587.1"/>
    </source>
</evidence>
<accession>A0AAW5IPC7</accession>
<dbReference type="EMBL" id="JANDWZ010000041">
    <property type="protein sequence ID" value="MCP9565587.1"/>
    <property type="molecule type" value="Genomic_DNA"/>
</dbReference>
<name>A0AAW5IPC7_9BACT</name>
<sequence>MGRLMNEDFDRLLEFLNSYNLTSSVGDIEFRKILASCHKRYYSYLVFVVELHQQSGFSIQENQYDYLLESVSDVGQSLFSFMNGCYKGSCLLLRSSIENFIKAVCLKENPNIIFEKSVYKIFDLAKVSTVFQMSKSGLYDSIHNQYVELCKDVHTASISNMDHITALNVFPKFDSKKAEQVCSHFNVLLSAYVTLLSVVYNDFYHSLYYKNKEIVAASILTSFKKEINNIEE</sequence>
<proteinExistence type="predicted"/>
<dbReference type="RefSeq" id="WP_254953767.1">
    <property type="nucleotide sequence ID" value="NZ_JANDWY010000037.1"/>
</dbReference>
<dbReference type="Proteomes" id="UP001205531">
    <property type="component" value="Unassembled WGS sequence"/>
</dbReference>
<comment type="caution">
    <text evidence="1">The sequence shown here is derived from an EMBL/GenBank/DDBJ whole genome shotgun (WGS) entry which is preliminary data.</text>
</comment>